<dbReference type="InterPro" id="IPR003770">
    <property type="entry name" value="MLTG-like"/>
</dbReference>
<dbReference type="Pfam" id="PF02618">
    <property type="entry name" value="YceG"/>
    <property type="match status" value="1"/>
</dbReference>
<feature type="region of interest" description="Disordered" evidence="8">
    <location>
        <begin position="1"/>
        <end position="46"/>
    </location>
</feature>
<keyword evidence="3 7" id="KW-1133">Transmembrane helix</keyword>
<sequence>MDDRSRNNRNVPKGTGTFKLNIDENKLATGPVPVPERKREASASYAEPPMNKKIYYTEKERRAEEKAHKKRNKLKARKNRRVFSLVWLAMVLLVSFTLASYLIGGSNDFFAVGRNQGKAEVVIPANVTAEQLADILYQKGVISKKEFFTIYCKVTADMQYFQPGPYELATNLDYEDIINKLQGGNESRETVTVTFPEGYTVLQVAQLLEENEVCSAQEFLDILNSGDFSGYPMVAQMGDASGKYYKLEGYLFPDTYDFYKGEELADVVGKLLTNFEKRLTDDLQTKIANSGMSLDQVVTLASIIQAEAANTNDMYNVSAVLHNRLSFGVDYGVPMLQCDSTMFYPYKTRADIPEQGALPHGNYDTYEITGLPAGAICNPGLDAIKAALQPNTDGDAAEYLYFCHSADGTAYYATNEEDHLANLVEAGLTD</sequence>
<organism evidence="9 10">
    <name type="scientific">Neglectibacter timonensis</name>
    <dbReference type="NCBI Taxonomy" id="1776382"/>
    <lineage>
        <taxon>Bacteria</taxon>
        <taxon>Bacillati</taxon>
        <taxon>Bacillota</taxon>
        <taxon>Clostridia</taxon>
        <taxon>Eubacteriales</taxon>
        <taxon>Oscillospiraceae</taxon>
        <taxon>Neglectibacter</taxon>
    </lineage>
</organism>
<name>A0ABT1RYV8_9FIRM</name>
<dbReference type="Proteomes" id="UP001524473">
    <property type="component" value="Unassembled WGS sequence"/>
</dbReference>
<keyword evidence="2 7" id="KW-0812">Transmembrane</keyword>
<evidence type="ECO:0000313" key="9">
    <source>
        <dbReference type="EMBL" id="MCQ4839780.1"/>
    </source>
</evidence>
<feature type="transmembrane region" description="Helical" evidence="7">
    <location>
        <begin position="82"/>
        <end position="103"/>
    </location>
</feature>
<evidence type="ECO:0000256" key="7">
    <source>
        <dbReference type="HAMAP-Rule" id="MF_02065"/>
    </source>
</evidence>
<dbReference type="NCBIfam" id="TIGR00247">
    <property type="entry name" value="endolytic transglycosylase MltG"/>
    <property type="match status" value="1"/>
</dbReference>
<keyword evidence="10" id="KW-1185">Reference proteome</keyword>
<dbReference type="GeneID" id="90532019"/>
<proteinExistence type="inferred from homology"/>
<comment type="catalytic activity">
    <reaction evidence="7">
        <text>a peptidoglycan chain = a peptidoglycan chain with N-acetyl-1,6-anhydromuramyl-[peptide] at the reducing end + a peptidoglycan chain with N-acetylglucosamine at the non-reducing end.</text>
        <dbReference type="EC" id="4.2.2.29"/>
    </reaction>
</comment>
<dbReference type="PANTHER" id="PTHR30518">
    <property type="entry name" value="ENDOLYTIC MUREIN TRANSGLYCOSYLASE"/>
    <property type="match status" value="1"/>
</dbReference>
<evidence type="ECO:0000256" key="6">
    <source>
        <dbReference type="ARBA" id="ARBA00023316"/>
    </source>
</evidence>
<dbReference type="EMBL" id="JANFZH010000014">
    <property type="protein sequence ID" value="MCQ4839780.1"/>
    <property type="molecule type" value="Genomic_DNA"/>
</dbReference>
<keyword evidence="6 7" id="KW-0961">Cell wall biogenesis/degradation</keyword>
<comment type="similarity">
    <text evidence="7">Belongs to the transglycosylase MltG family.</text>
</comment>
<keyword evidence="5 7" id="KW-0456">Lyase</keyword>
<comment type="subcellular location">
    <subcellularLocation>
        <location evidence="7">Cell membrane</location>
        <topology evidence="7">Single-pass membrane protein</topology>
    </subcellularLocation>
</comment>
<protein>
    <recommendedName>
        <fullName evidence="7">Endolytic murein transglycosylase</fullName>
        <ecNumber evidence="7">4.2.2.29</ecNumber>
    </recommendedName>
    <alternativeName>
        <fullName evidence="7">Peptidoglycan lytic transglycosylase</fullName>
    </alternativeName>
    <alternativeName>
        <fullName evidence="7">Peptidoglycan polymerization terminase</fullName>
    </alternativeName>
</protein>
<keyword evidence="1 7" id="KW-1003">Cell membrane</keyword>
<gene>
    <name evidence="7 9" type="primary">mltG</name>
    <name evidence="9" type="ORF">NE695_07625</name>
</gene>
<dbReference type="HAMAP" id="MF_02065">
    <property type="entry name" value="MltG"/>
    <property type="match status" value="1"/>
</dbReference>
<keyword evidence="4 7" id="KW-0472">Membrane</keyword>
<reference evidence="9 10" key="1">
    <citation type="submission" date="2022-06" db="EMBL/GenBank/DDBJ databases">
        <title>Isolation of gut microbiota from human fecal samples.</title>
        <authorList>
            <person name="Pamer E.G."/>
            <person name="Barat B."/>
            <person name="Waligurski E."/>
            <person name="Medina S."/>
            <person name="Paddock L."/>
            <person name="Mostad J."/>
        </authorList>
    </citation>
    <scope>NUCLEOTIDE SEQUENCE [LARGE SCALE GENOMIC DNA]</scope>
    <source>
        <strain evidence="9 10">DFI.9.73</strain>
    </source>
</reference>
<dbReference type="EC" id="4.2.2.29" evidence="7"/>
<evidence type="ECO:0000313" key="10">
    <source>
        <dbReference type="Proteomes" id="UP001524473"/>
    </source>
</evidence>
<accession>A0ABT1RYV8</accession>
<evidence type="ECO:0000256" key="1">
    <source>
        <dbReference type="ARBA" id="ARBA00022475"/>
    </source>
</evidence>
<evidence type="ECO:0000256" key="3">
    <source>
        <dbReference type="ARBA" id="ARBA00022989"/>
    </source>
</evidence>
<dbReference type="RefSeq" id="WP_066862796.1">
    <property type="nucleotide sequence ID" value="NZ_CABKVV010000013.1"/>
</dbReference>
<comment type="function">
    <text evidence="7">Functions as a peptidoglycan terminase that cleaves nascent peptidoglycan strands endolytically to terminate their elongation.</text>
</comment>
<evidence type="ECO:0000256" key="8">
    <source>
        <dbReference type="SAM" id="MobiDB-lite"/>
    </source>
</evidence>
<feature type="site" description="Important for catalytic activity" evidence="7">
    <location>
        <position position="307"/>
    </location>
</feature>
<dbReference type="Gene3D" id="3.30.1490.480">
    <property type="entry name" value="Endolytic murein transglycosylase"/>
    <property type="match status" value="1"/>
</dbReference>
<evidence type="ECO:0000256" key="2">
    <source>
        <dbReference type="ARBA" id="ARBA00022692"/>
    </source>
</evidence>
<evidence type="ECO:0000256" key="4">
    <source>
        <dbReference type="ARBA" id="ARBA00023136"/>
    </source>
</evidence>
<dbReference type="PANTHER" id="PTHR30518:SF2">
    <property type="entry name" value="ENDOLYTIC MUREIN TRANSGLYCOSYLASE"/>
    <property type="match status" value="1"/>
</dbReference>
<comment type="caution">
    <text evidence="9">The sequence shown here is derived from an EMBL/GenBank/DDBJ whole genome shotgun (WGS) entry which is preliminary data.</text>
</comment>
<evidence type="ECO:0000256" key="5">
    <source>
        <dbReference type="ARBA" id="ARBA00023239"/>
    </source>
</evidence>